<dbReference type="AlphaFoldDB" id="A0A1F7JHP4"/>
<proteinExistence type="predicted"/>
<dbReference type="EMBL" id="MGAV01000011">
    <property type="protein sequence ID" value="OGK55129.1"/>
    <property type="molecule type" value="Genomic_DNA"/>
</dbReference>
<accession>A0A1F7JHP4</accession>
<evidence type="ECO:0000313" key="2">
    <source>
        <dbReference type="Proteomes" id="UP000177418"/>
    </source>
</evidence>
<organism evidence="1 2">
    <name type="scientific">Candidatus Roizmanbacteria bacterium RIFCSPLOWO2_02_FULL_36_11</name>
    <dbReference type="NCBI Taxonomy" id="1802071"/>
    <lineage>
        <taxon>Bacteria</taxon>
        <taxon>Candidatus Roizmaniibacteriota</taxon>
    </lineage>
</organism>
<gene>
    <name evidence="1" type="ORF">A3H78_04060</name>
</gene>
<dbReference type="Proteomes" id="UP000177418">
    <property type="component" value="Unassembled WGS sequence"/>
</dbReference>
<name>A0A1F7JHP4_9BACT</name>
<protein>
    <submittedName>
        <fullName evidence="1">Uncharacterized protein</fullName>
    </submittedName>
</protein>
<evidence type="ECO:0000313" key="1">
    <source>
        <dbReference type="EMBL" id="OGK55129.1"/>
    </source>
</evidence>
<sequence>MKKYKCPNCKTTNYVICYGYRKKVIRLFYKYCQRYFSFNPCFTDNKVLLNDHLDGLSFRKIARKYRISKSLAWKICHQELRKLPNNNQFTFNFCNRFSHVFLFDGKYFKENIRRNLKIRSDNTYKPFMKRIESVLRNKISDQNLNHWLWCLYRDYQQDPVCLSVLTNIEKYKQELTAYRNIHQAPITTNLIEGLNGHFESRFFALRSFQTIKHTKLWINGYVLKRRLTKYTDCRGRFRRLNGKTGVEMTKKPGIDIPILF</sequence>
<reference evidence="1 2" key="1">
    <citation type="journal article" date="2016" name="Nat. Commun.">
        <title>Thousands of microbial genomes shed light on interconnected biogeochemical processes in an aquifer system.</title>
        <authorList>
            <person name="Anantharaman K."/>
            <person name="Brown C.T."/>
            <person name="Hug L.A."/>
            <person name="Sharon I."/>
            <person name="Castelle C.J."/>
            <person name="Probst A.J."/>
            <person name="Thomas B.C."/>
            <person name="Singh A."/>
            <person name="Wilkins M.J."/>
            <person name="Karaoz U."/>
            <person name="Brodie E.L."/>
            <person name="Williams K.H."/>
            <person name="Hubbard S.S."/>
            <person name="Banfield J.F."/>
        </authorList>
    </citation>
    <scope>NUCLEOTIDE SEQUENCE [LARGE SCALE GENOMIC DNA]</scope>
</reference>
<comment type="caution">
    <text evidence="1">The sequence shown here is derived from an EMBL/GenBank/DDBJ whole genome shotgun (WGS) entry which is preliminary data.</text>
</comment>